<proteinExistence type="predicted"/>
<evidence type="ECO:0000313" key="2">
    <source>
        <dbReference type="Proteomes" id="UP000024635"/>
    </source>
</evidence>
<dbReference type="InterPro" id="IPR002347">
    <property type="entry name" value="SDR_fam"/>
</dbReference>
<dbReference type="Gene3D" id="3.40.50.720">
    <property type="entry name" value="NAD(P)-binding Rossmann-like Domain"/>
    <property type="match status" value="1"/>
</dbReference>
<dbReference type="Pfam" id="PF13561">
    <property type="entry name" value="adh_short_C2"/>
    <property type="match status" value="1"/>
</dbReference>
<sequence length="323" mass="34830">MPIALADQSKVKKRLFALVSLFFAHFDQGNIIEGDQMGRFDGKAVIVTGSSNGIGRASAQLFAREGASVTICGRNEASLDESKKLILAVNGNDDSKIVVVSGDICDEEVMKQIIDKTVQNFGRLDVLVNNAGGTYGGISANHELDGDLSAFDYTLNANMRSVFRLCQLAYPHLSRTKGEIVNVSSVAGLNNGAAEPFPFYSISKAAQDQLTRNLAVHYIRKGIRVNSVNPGIISTNIIQKQGFTDDVVKTGEDRMVSEHSRVPYQLAGKPEDVAEAILFLADRQRSNYIIGHQLVIDGGSSLQMALISDGFKIFGEVAAETAS</sequence>
<protein>
    <recommendedName>
        <fullName evidence="3">Oxidoreductase, short chain dehydrogenase/reductase family protein</fullName>
    </recommendedName>
</protein>
<evidence type="ECO:0000313" key="1">
    <source>
        <dbReference type="EMBL" id="EYC39571.1"/>
    </source>
</evidence>
<dbReference type="Proteomes" id="UP000024635">
    <property type="component" value="Unassembled WGS sequence"/>
</dbReference>
<dbReference type="OrthoDB" id="47007at2759"/>
<keyword evidence="2" id="KW-1185">Reference proteome</keyword>
<dbReference type="SUPFAM" id="SSF51735">
    <property type="entry name" value="NAD(P)-binding Rossmann-fold domains"/>
    <property type="match status" value="1"/>
</dbReference>
<dbReference type="PANTHER" id="PTHR44115:SF2">
    <property type="entry name" value="NAD(P)-BINDING PROTEIN"/>
    <property type="match status" value="1"/>
</dbReference>
<dbReference type="InterPro" id="IPR036291">
    <property type="entry name" value="NAD(P)-bd_dom_sf"/>
</dbReference>
<evidence type="ECO:0008006" key="3">
    <source>
        <dbReference type="Google" id="ProtNLM"/>
    </source>
</evidence>
<dbReference type="PANTHER" id="PTHR44115">
    <property type="entry name" value="PROTEIN CBG09704"/>
    <property type="match status" value="1"/>
</dbReference>
<dbReference type="AlphaFoldDB" id="A0A016WJ19"/>
<dbReference type="STRING" id="53326.A0A016WJ19"/>
<dbReference type="PRINTS" id="PR00081">
    <property type="entry name" value="GDHRDH"/>
</dbReference>
<dbReference type="PRINTS" id="PR00080">
    <property type="entry name" value="SDRFAMILY"/>
</dbReference>
<dbReference type="FunFam" id="3.40.50.720:FF:000084">
    <property type="entry name" value="Short-chain dehydrogenase reductase"/>
    <property type="match status" value="1"/>
</dbReference>
<reference evidence="2" key="1">
    <citation type="journal article" date="2015" name="Nat. Genet.">
        <title>The genome and transcriptome of the zoonotic hookworm Ancylostoma ceylanicum identify infection-specific gene families.</title>
        <authorList>
            <person name="Schwarz E.M."/>
            <person name="Hu Y."/>
            <person name="Antoshechkin I."/>
            <person name="Miller M.M."/>
            <person name="Sternberg P.W."/>
            <person name="Aroian R.V."/>
        </authorList>
    </citation>
    <scope>NUCLEOTIDE SEQUENCE</scope>
    <source>
        <strain evidence="2">HY135</strain>
    </source>
</reference>
<accession>A0A016WJ19</accession>
<dbReference type="EMBL" id="JARK01000251">
    <property type="protein sequence ID" value="EYC39571.1"/>
    <property type="molecule type" value="Genomic_DNA"/>
</dbReference>
<name>A0A016WJ19_9BILA</name>
<comment type="caution">
    <text evidence="1">The sequence shown here is derived from an EMBL/GenBank/DDBJ whole genome shotgun (WGS) entry which is preliminary data.</text>
</comment>
<gene>
    <name evidence="1" type="primary">Acey_s0651.g1155</name>
    <name evidence="1" type="ORF">Y032_0651g1155</name>
</gene>
<organism evidence="1 2">
    <name type="scientific">Ancylostoma ceylanicum</name>
    <dbReference type="NCBI Taxonomy" id="53326"/>
    <lineage>
        <taxon>Eukaryota</taxon>
        <taxon>Metazoa</taxon>
        <taxon>Ecdysozoa</taxon>
        <taxon>Nematoda</taxon>
        <taxon>Chromadorea</taxon>
        <taxon>Rhabditida</taxon>
        <taxon>Rhabditina</taxon>
        <taxon>Rhabditomorpha</taxon>
        <taxon>Strongyloidea</taxon>
        <taxon>Ancylostomatidae</taxon>
        <taxon>Ancylostomatinae</taxon>
        <taxon>Ancylostoma</taxon>
    </lineage>
</organism>